<keyword evidence="11" id="KW-1133">Transmembrane helix</keyword>
<keyword evidence="5" id="KW-0378">Hydrolase</keyword>
<protein>
    <recommendedName>
        <fullName evidence="9">Cytosolic endo-beta-N-acetylglucosaminidase</fullName>
        <ecNumber evidence="3">3.2.1.96</ecNumber>
    </recommendedName>
</protein>
<gene>
    <name evidence="15" type="primary">LOC116295075</name>
</gene>
<keyword evidence="6" id="KW-0326">Glycosidase</keyword>
<evidence type="ECO:0000256" key="1">
    <source>
        <dbReference type="ARBA" id="ARBA00004514"/>
    </source>
</evidence>
<evidence type="ECO:0000259" key="12">
    <source>
        <dbReference type="Pfam" id="PF03644"/>
    </source>
</evidence>
<evidence type="ECO:0000256" key="5">
    <source>
        <dbReference type="ARBA" id="ARBA00022801"/>
    </source>
</evidence>
<dbReference type="OrthoDB" id="284473at2759"/>
<dbReference type="Proteomes" id="UP000515163">
    <property type="component" value="Unplaced"/>
</dbReference>
<dbReference type="Gene3D" id="2.60.120.260">
    <property type="entry name" value="Galactose-binding domain-like"/>
    <property type="match status" value="1"/>
</dbReference>
<feature type="compositionally biased region" description="Basic and acidic residues" evidence="10">
    <location>
        <begin position="61"/>
        <end position="70"/>
    </location>
</feature>
<comment type="subcellular location">
    <subcellularLocation>
        <location evidence="1">Cytoplasm</location>
        <location evidence="1">Cytosol</location>
    </subcellularLocation>
</comment>
<dbReference type="InParanoid" id="A0A6P8HT99"/>
<evidence type="ECO:0000259" key="13">
    <source>
        <dbReference type="Pfam" id="PF25529"/>
    </source>
</evidence>
<evidence type="ECO:0000256" key="8">
    <source>
        <dbReference type="ARBA" id="ARBA00054935"/>
    </source>
</evidence>
<comment type="similarity">
    <text evidence="2">Belongs to the glycosyl hydrolase 85 family.</text>
</comment>
<dbReference type="Gene3D" id="3.20.20.80">
    <property type="entry name" value="Glycosidases"/>
    <property type="match status" value="1"/>
</dbReference>
<dbReference type="KEGG" id="aten:116295075"/>
<dbReference type="AlphaFoldDB" id="A0A6P8HT99"/>
<dbReference type="GeneID" id="116295075"/>
<keyword evidence="14" id="KW-1185">Reference proteome</keyword>
<dbReference type="InterPro" id="IPR057882">
    <property type="entry name" value="ENGase_C"/>
</dbReference>
<reference evidence="15" key="1">
    <citation type="submission" date="2025-08" db="UniProtKB">
        <authorList>
            <consortium name="RefSeq"/>
        </authorList>
    </citation>
    <scope>IDENTIFICATION</scope>
    <source>
        <tissue evidence="15">Tentacle</tissue>
    </source>
</reference>
<feature type="transmembrane region" description="Helical" evidence="11">
    <location>
        <begin position="7"/>
        <end position="25"/>
    </location>
</feature>
<comment type="function">
    <text evidence="8">Endoglycosidase that releases N-glycans from glycoproteins by cleaving the beta-1,4-glycosidic bond in the N,N'-diacetylchitobiose core. Involved in the processing of free oligosaccharides in the cytosol.</text>
</comment>
<evidence type="ECO:0000256" key="9">
    <source>
        <dbReference type="ARBA" id="ARBA00072457"/>
    </source>
</evidence>
<dbReference type="PANTHER" id="PTHR13246">
    <property type="entry name" value="ENDO BETA N-ACETYLGLUCOSAMINIDASE"/>
    <property type="match status" value="1"/>
</dbReference>
<dbReference type="PANTHER" id="PTHR13246:SF1">
    <property type="entry name" value="CYTOSOLIC ENDO-BETA-N-ACETYLGLUCOSAMINIDASE"/>
    <property type="match status" value="1"/>
</dbReference>
<sequence>MEELLKLFIVIWTFLMGIIIILYIWKRHKQLTAQGNNQRDISPRLGLHEARLKHFTNIQETTRKVDKEPNIQEPEPEGEENKCRKRKTNKKTQDKSVTVEKKIINGPDAEIFVEDTMKSTHFDPDTGCPITQPIKTLDEAMRWMQGFDEFNVARFLLPAGYKGLENRPRTLVCHDMRGGYIEDRFVQGYPSCDCYRIYHWQYIDIFVYFSHHFITIPPPTWTNAAHTNGVLVLGTLITEWDDGAQRCSEFLEDEHSYKALAKQLVEIADYYKFDGWLINIENPIQPAKVINLIDFVDYLTKAVHQRNPFGQVIWYDSVTYKGDLQWQNELNSMNGQFFESCDGIFLNYTWSVHQVSTLGHAAAAYQRPLADVYVGVDVFGRGCYAGGGFKTKEAVKIARQEKLSTAIFAPGWVLETQGKQNFTVNQNRFWALLSKECPTHPMAKGIPFVTSLCQGYGEKLFINGKEVLSHPWTNLSCQQIQPTYINAFYNLGGKGGIIISDVSYSLDDAYNGGGCQLVHGRTCETPEKAKGVVRLFETDMTLSSGILVSFTYKLVPKDCFQVGLQFHTDRTPTYILLCPSPSDAKDFKKQDEEESKLSKMFNQKYGVHTSKVLSSSAFTSPIGKEHFEAYAPVTASDHDVVQRIFGVEKSADGWCTRYYLIAGRHLVGCQVKEIRVVCAKPSNNQTLPGLISTPFKLHIGEIKILDPQILRTLIPVVSNLRHRDVIWKTGSHGNTLSLTLMWDCPIQAEMESILYCDVYTVIGDSESNVFIGRSFVDSYRVCNLNVPKQCNSVEFIVQSLTMSKRSKTLENNSSILVTWAK</sequence>
<keyword evidence="4" id="KW-0963">Cytoplasm</keyword>
<feature type="domain" description="Cytosolic endo-beta-N-acetylglucosaminidase C-terminal" evidence="13">
    <location>
        <begin position="715"/>
        <end position="808"/>
    </location>
</feature>
<dbReference type="CDD" id="cd06547">
    <property type="entry name" value="GH85_ENGase"/>
    <property type="match status" value="1"/>
</dbReference>
<dbReference type="SUPFAM" id="SSF51445">
    <property type="entry name" value="(Trans)glycosidases"/>
    <property type="match status" value="1"/>
</dbReference>
<evidence type="ECO:0000256" key="7">
    <source>
        <dbReference type="ARBA" id="ARBA00034414"/>
    </source>
</evidence>
<dbReference type="Pfam" id="PF25529">
    <property type="entry name" value="Ig_ENGASE1_C"/>
    <property type="match status" value="1"/>
</dbReference>
<evidence type="ECO:0000313" key="15">
    <source>
        <dbReference type="RefSeq" id="XP_031558651.1"/>
    </source>
</evidence>
<name>A0A6P8HT99_ACTTE</name>
<dbReference type="Pfam" id="PF03644">
    <property type="entry name" value="Glyco_hydro_85"/>
    <property type="match status" value="1"/>
</dbReference>
<accession>A0A6P8HT99</accession>
<proteinExistence type="inferred from homology"/>
<organism evidence="14 15">
    <name type="scientific">Actinia tenebrosa</name>
    <name type="common">Australian red waratah sea anemone</name>
    <dbReference type="NCBI Taxonomy" id="6105"/>
    <lineage>
        <taxon>Eukaryota</taxon>
        <taxon>Metazoa</taxon>
        <taxon>Cnidaria</taxon>
        <taxon>Anthozoa</taxon>
        <taxon>Hexacorallia</taxon>
        <taxon>Actiniaria</taxon>
        <taxon>Actiniidae</taxon>
        <taxon>Actinia</taxon>
    </lineage>
</organism>
<dbReference type="GO" id="GO:0005829">
    <property type="term" value="C:cytosol"/>
    <property type="evidence" value="ECO:0007669"/>
    <property type="project" value="UniProtKB-SubCell"/>
</dbReference>
<evidence type="ECO:0000256" key="4">
    <source>
        <dbReference type="ARBA" id="ARBA00022490"/>
    </source>
</evidence>
<feature type="domain" description="Cytosolic endo-beta-N-acetylglucosaminidase TIM barrel" evidence="12">
    <location>
        <begin position="181"/>
        <end position="459"/>
    </location>
</feature>
<dbReference type="InterPro" id="IPR032979">
    <property type="entry name" value="ENGase"/>
</dbReference>
<evidence type="ECO:0000256" key="6">
    <source>
        <dbReference type="ARBA" id="ARBA00023295"/>
    </source>
</evidence>
<dbReference type="InterPro" id="IPR005201">
    <property type="entry name" value="TIM_ENGase"/>
</dbReference>
<dbReference type="FunCoup" id="A0A6P8HT99">
    <property type="interactions" value="388"/>
</dbReference>
<evidence type="ECO:0000256" key="3">
    <source>
        <dbReference type="ARBA" id="ARBA00012566"/>
    </source>
</evidence>
<feature type="region of interest" description="Disordered" evidence="10">
    <location>
        <begin position="58"/>
        <end position="98"/>
    </location>
</feature>
<evidence type="ECO:0000256" key="10">
    <source>
        <dbReference type="SAM" id="MobiDB-lite"/>
    </source>
</evidence>
<evidence type="ECO:0000313" key="14">
    <source>
        <dbReference type="Proteomes" id="UP000515163"/>
    </source>
</evidence>
<dbReference type="EC" id="3.2.1.96" evidence="3"/>
<evidence type="ECO:0000256" key="2">
    <source>
        <dbReference type="ARBA" id="ARBA00007849"/>
    </source>
</evidence>
<keyword evidence="11" id="KW-0812">Transmembrane</keyword>
<evidence type="ECO:0000256" key="11">
    <source>
        <dbReference type="SAM" id="Phobius"/>
    </source>
</evidence>
<dbReference type="InterPro" id="IPR017853">
    <property type="entry name" value="GH"/>
</dbReference>
<dbReference type="RefSeq" id="XP_031558651.1">
    <property type="nucleotide sequence ID" value="XM_031702791.1"/>
</dbReference>
<comment type="catalytic activity">
    <reaction evidence="7">
        <text>an N(4)-(oligosaccharide-(1-&gt;3)-[oligosaccharide-(1-&gt;6)]-beta-D-Man-(1-&gt;4)-beta-D-GlcNAc-(1-&gt;4)-alpha-D-GlcNAc)-L-asparaginyl-[protein] + H2O = an oligosaccharide-(1-&gt;3)-[oligosaccharide-(1-&gt;6)]-beta-D-Man-(1-&gt;4)-D-GlcNAc + N(4)-(N-acetyl-beta-D-glucosaminyl)-L-asparaginyl-[protein]</text>
        <dbReference type="Rhea" id="RHEA:73067"/>
        <dbReference type="Rhea" id="RHEA-COMP:12603"/>
        <dbReference type="Rhea" id="RHEA-COMP:18176"/>
        <dbReference type="ChEBI" id="CHEBI:15377"/>
        <dbReference type="ChEBI" id="CHEBI:132248"/>
        <dbReference type="ChEBI" id="CHEBI:192714"/>
        <dbReference type="ChEBI" id="CHEBI:192715"/>
        <dbReference type="EC" id="3.2.1.96"/>
    </reaction>
</comment>
<dbReference type="FunFam" id="3.20.20.80:FF:000043">
    <property type="entry name" value="cytosolic endo-beta-N-acetylglucosaminidase"/>
    <property type="match status" value="1"/>
</dbReference>
<dbReference type="GO" id="GO:0033925">
    <property type="term" value="F:mannosyl-glycoprotein endo-beta-N-acetylglucosaminidase activity"/>
    <property type="evidence" value="ECO:0007669"/>
    <property type="project" value="UniProtKB-EC"/>
</dbReference>
<keyword evidence="11" id="KW-0472">Membrane</keyword>